<dbReference type="Proteomes" id="UP000095287">
    <property type="component" value="Unplaced"/>
</dbReference>
<protein>
    <submittedName>
        <fullName evidence="2">Uncharacterized protein</fullName>
    </submittedName>
</protein>
<evidence type="ECO:0000313" key="1">
    <source>
        <dbReference type="Proteomes" id="UP000095287"/>
    </source>
</evidence>
<accession>A0A1I7YDN3</accession>
<evidence type="ECO:0000313" key="2">
    <source>
        <dbReference type="WBParaSite" id="L893_g1523.t1"/>
    </source>
</evidence>
<keyword evidence="1" id="KW-1185">Reference proteome</keyword>
<organism evidence="1 2">
    <name type="scientific">Steinernema glaseri</name>
    <dbReference type="NCBI Taxonomy" id="37863"/>
    <lineage>
        <taxon>Eukaryota</taxon>
        <taxon>Metazoa</taxon>
        <taxon>Ecdysozoa</taxon>
        <taxon>Nematoda</taxon>
        <taxon>Chromadorea</taxon>
        <taxon>Rhabditida</taxon>
        <taxon>Tylenchina</taxon>
        <taxon>Panagrolaimomorpha</taxon>
        <taxon>Strongyloidoidea</taxon>
        <taxon>Steinernematidae</taxon>
        <taxon>Steinernema</taxon>
    </lineage>
</organism>
<proteinExistence type="predicted"/>
<name>A0A1I7YDN3_9BILA</name>
<dbReference type="AlphaFoldDB" id="A0A1I7YDN3"/>
<reference evidence="2" key="1">
    <citation type="submission" date="2016-11" db="UniProtKB">
        <authorList>
            <consortium name="WormBaseParasite"/>
        </authorList>
    </citation>
    <scope>IDENTIFICATION</scope>
</reference>
<dbReference type="WBParaSite" id="L893_g1523.t1">
    <property type="protein sequence ID" value="L893_g1523.t1"/>
    <property type="gene ID" value="L893_g1523"/>
</dbReference>
<sequence>MDPRSAVASFVRAYPAVFARRRKSGWPDRRGPLDVAKTAVPRRKVNPVTRRQTVETFPSSQRETKNATSPLRRFCSTVCAESSIGAFMVSECSRRRVPVRSPWDPRGTLPRGKPLQPGCGRRAKPFLTRDFHVLIRASQVCSSPRTTRSQVVEERLTARSAPFRHLNGGGDDYTFPESPPDPRVPARIVHRSLPRSPFLSKQLVSAIKWPPEHVNTESPAGIKEAVGGAELVIEGAVDVCRL</sequence>